<reference evidence="1 2" key="1">
    <citation type="submission" date="2021-06" db="EMBL/GenBank/DDBJ databases">
        <title>Bacillus sp. RD4P76, an endophyte from a halophyte.</title>
        <authorList>
            <person name="Sun J.-Q."/>
        </authorList>
    </citation>
    <scope>NUCLEOTIDE SEQUENCE [LARGE SCALE GENOMIC DNA]</scope>
    <source>
        <strain evidence="1 2">JCM 17098</strain>
    </source>
</reference>
<name>A0ABS6JTT8_9BACI</name>
<organism evidence="1 2">
    <name type="scientific">Evansella alkalicola</name>
    <dbReference type="NCBI Taxonomy" id="745819"/>
    <lineage>
        <taxon>Bacteria</taxon>
        <taxon>Bacillati</taxon>
        <taxon>Bacillota</taxon>
        <taxon>Bacilli</taxon>
        <taxon>Bacillales</taxon>
        <taxon>Bacillaceae</taxon>
        <taxon>Evansella</taxon>
    </lineage>
</organism>
<evidence type="ECO:0000313" key="1">
    <source>
        <dbReference type="EMBL" id="MBU9720555.1"/>
    </source>
</evidence>
<keyword evidence="2" id="KW-1185">Reference proteome</keyword>
<proteinExistence type="predicted"/>
<dbReference type="Proteomes" id="UP000790580">
    <property type="component" value="Unassembled WGS sequence"/>
</dbReference>
<dbReference type="EMBL" id="JAHQCR010000017">
    <property type="protein sequence ID" value="MBU9720555.1"/>
    <property type="molecule type" value="Genomic_DNA"/>
</dbReference>
<evidence type="ECO:0000313" key="2">
    <source>
        <dbReference type="Proteomes" id="UP000790580"/>
    </source>
</evidence>
<accession>A0ABS6JTT8</accession>
<gene>
    <name evidence="1" type="ORF">KS407_03740</name>
</gene>
<comment type="caution">
    <text evidence="1">The sequence shown here is derived from an EMBL/GenBank/DDBJ whole genome shotgun (WGS) entry which is preliminary data.</text>
</comment>
<dbReference type="RefSeq" id="WP_088075903.1">
    <property type="nucleotide sequence ID" value="NZ_JAHQCR010000017.1"/>
</dbReference>
<sequence>MAEILQEGYSDLRTYIESNWQYIELQNDEGNSIVRLSPTDSRVQWTHSTGDQVLKLQVVVKGSDSDIASETTFGQSAIYKTSSGGNPISVESFTPFTIESEDDELTVIHSIEVPKV</sequence>
<protein>
    <submittedName>
        <fullName evidence="1">Uncharacterized protein</fullName>
    </submittedName>
</protein>